<keyword evidence="2" id="KW-1133">Transmembrane helix</keyword>
<sequence>MSDLSATDVAPAWVWLATAASGVLAVVVHVVGGAAYESAVGVLTAGAVVGVLYLLYQWGQIREKPTSETSDREKEMQAEAGGYGGNSGGG</sequence>
<organism evidence="3">
    <name type="scientific">Halobacterium sp. NMX12-1</name>
    <dbReference type="NCBI Taxonomy" id="3166650"/>
    <lineage>
        <taxon>Archaea</taxon>
        <taxon>Methanobacteriati</taxon>
        <taxon>Methanobacteriota</taxon>
        <taxon>Stenosarchaea group</taxon>
        <taxon>Halobacteria</taxon>
        <taxon>Halobacteriales</taxon>
        <taxon>Halobacteriaceae</taxon>
        <taxon>Halobacterium</taxon>
    </lineage>
</organism>
<reference evidence="3" key="1">
    <citation type="submission" date="2024-06" db="EMBL/GenBank/DDBJ databases">
        <title>Genome Sequence of an extremely halophilic archaeon isolated from Permian era halite, Salado Formation, Carlsbad, New Mexico: Halobacterium sp. strain NMX12-1.</title>
        <authorList>
            <person name="Sotoa L."/>
            <person name="DasSarma P."/>
            <person name="Anton B.P."/>
            <person name="Vincze T."/>
            <person name="Verma I."/>
            <person name="Eralp B."/>
            <person name="Powers D.W."/>
            <person name="Dozier B.L."/>
            <person name="Roberts R.J."/>
            <person name="DasSarma S."/>
        </authorList>
    </citation>
    <scope>NUCLEOTIDE SEQUENCE</scope>
    <source>
        <strain evidence="3">NMX12-1</strain>
    </source>
</reference>
<evidence type="ECO:0000256" key="2">
    <source>
        <dbReference type="SAM" id="Phobius"/>
    </source>
</evidence>
<feature type="region of interest" description="Disordered" evidence="1">
    <location>
        <begin position="64"/>
        <end position="90"/>
    </location>
</feature>
<protein>
    <submittedName>
        <fullName evidence="3">Uncharacterized protein</fullName>
    </submittedName>
</protein>
<proteinExistence type="predicted"/>
<dbReference type="GeneID" id="91108159"/>
<feature type="transmembrane region" description="Helical" evidence="2">
    <location>
        <begin position="38"/>
        <end position="56"/>
    </location>
</feature>
<accession>A0AAU8CFM5</accession>
<dbReference type="EMBL" id="CP159204">
    <property type="protein sequence ID" value="XCF17065.1"/>
    <property type="molecule type" value="Genomic_DNA"/>
</dbReference>
<evidence type="ECO:0000256" key="1">
    <source>
        <dbReference type="SAM" id="MobiDB-lite"/>
    </source>
</evidence>
<gene>
    <name evidence="3" type="ORF">ABSL23_03380</name>
</gene>
<name>A0AAU8CFM5_9EURY</name>
<feature type="compositionally biased region" description="Gly residues" evidence="1">
    <location>
        <begin position="81"/>
        <end position="90"/>
    </location>
</feature>
<feature type="compositionally biased region" description="Basic and acidic residues" evidence="1">
    <location>
        <begin position="64"/>
        <end position="77"/>
    </location>
</feature>
<dbReference type="AlphaFoldDB" id="A0AAU8CFM5"/>
<keyword evidence="2" id="KW-0472">Membrane</keyword>
<dbReference type="RefSeq" id="WP_353634700.1">
    <property type="nucleotide sequence ID" value="NZ_CP159204.1"/>
</dbReference>
<keyword evidence="2" id="KW-0812">Transmembrane</keyword>
<dbReference type="KEGG" id="hanx:ABSL23_03380"/>
<feature type="transmembrane region" description="Helical" evidence="2">
    <location>
        <begin position="12"/>
        <end position="32"/>
    </location>
</feature>
<evidence type="ECO:0000313" key="3">
    <source>
        <dbReference type="EMBL" id="XCF17065.1"/>
    </source>
</evidence>